<dbReference type="Gene3D" id="2.10.50.10">
    <property type="entry name" value="Tumor Necrosis Factor Receptor, subunit A, domain 2"/>
    <property type="match status" value="2"/>
</dbReference>
<keyword evidence="13" id="KW-1015">Disulfide bond</keyword>
<gene>
    <name evidence="25" type="primary">STAMBPL1</name>
</gene>
<keyword evidence="7" id="KW-0732">Signal</keyword>
<dbReference type="GO" id="GO:0045121">
    <property type="term" value="C:membrane raft"/>
    <property type="evidence" value="ECO:0007669"/>
    <property type="project" value="UniProtKB-SubCell"/>
</dbReference>
<dbReference type="SUPFAM" id="SSF102712">
    <property type="entry name" value="JAB1/MPN domain"/>
    <property type="match status" value="1"/>
</dbReference>
<evidence type="ECO:0000256" key="12">
    <source>
        <dbReference type="ARBA" id="ARBA00023139"/>
    </source>
</evidence>
<dbReference type="PROSITE" id="PS50050">
    <property type="entry name" value="TNFR_NGFR_2"/>
    <property type="match status" value="2"/>
</dbReference>
<dbReference type="GO" id="GO:0006924">
    <property type="term" value="P:activation-induced cell death of T cells"/>
    <property type="evidence" value="ECO:0007669"/>
    <property type="project" value="TreeGrafter"/>
</dbReference>
<evidence type="ECO:0000256" key="19">
    <source>
        <dbReference type="ARBA" id="ARBA00032502"/>
    </source>
</evidence>
<dbReference type="InterPro" id="IPR008063">
    <property type="entry name" value="Fas_rcpt"/>
</dbReference>
<dbReference type="InterPro" id="IPR011029">
    <property type="entry name" value="DEATH-like_dom_sf"/>
</dbReference>
<feature type="coiled-coil region" evidence="21">
    <location>
        <begin position="126"/>
        <end position="170"/>
    </location>
</feature>
<accession>A0A8I5R1Y0</accession>
<dbReference type="Gene3D" id="1.10.533.10">
    <property type="entry name" value="Death Domain, Fas"/>
    <property type="match status" value="1"/>
</dbReference>
<dbReference type="GO" id="GO:0097049">
    <property type="term" value="P:motor neuron apoptotic process"/>
    <property type="evidence" value="ECO:0007669"/>
    <property type="project" value="TreeGrafter"/>
</dbReference>
<feature type="repeat" description="TNFR-Cys" evidence="20">
    <location>
        <begin position="378"/>
        <end position="421"/>
    </location>
</feature>
<reference evidence="25" key="3">
    <citation type="submission" date="2025-09" db="UniProtKB">
        <authorList>
            <consortium name="Ensembl"/>
        </authorList>
    </citation>
    <scope>IDENTIFICATION</scope>
</reference>
<dbReference type="CDD" id="cd08316">
    <property type="entry name" value="Death_FAS_TNFRSF6"/>
    <property type="match status" value="1"/>
</dbReference>
<evidence type="ECO:0000256" key="21">
    <source>
        <dbReference type="SAM" id="Coils"/>
    </source>
</evidence>
<dbReference type="InterPro" id="IPR001368">
    <property type="entry name" value="TNFR/NGFR_Cys_rich_reg"/>
</dbReference>
<dbReference type="InterPro" id="IPR033998">
    <property type="entry name" value="TNFRSF6_death"/>
</dbReference>
<evidence type="ECO:0000256" key="4">
    <source>
        <dbReference type="ARBA" id="ARBA00022475"/>
    </source>
</evidence>
<dbReference type="Pfam" id="PF08969">
    <property type="entry name" value="USP8_dimer"/>
    <property type="match status" value="1"/>
</dbReference>
<evidence type="ECO:0000256" key="15">
    <source>
        <dbReference type="ARBA" id="ARBA00023180"/>
    </source>
</evidence>
<comment type="caution">
    <text evidence="20">Lacks conserved residue(s) required for the propagation of feature annotation.</text>
</comment>
<keyword evidence="15" id="KW-0325">Glycoprotein</keyword>
<dbReference type="FunFam" id="1.10.533.10:FF:000057">
    <property type="entry name" value="Tumor necrosis factor receptor superfamily member 6"/>
    <property type="match status" value="1"/>
</dbReference>
<keyword evidence="8" id="KW-0677">Repeat</keyword>
<dbReference type="Pfam" id="PF00020">
    <property type="entry name" value="TNFR_c6"/>
    <property type="match status" value="2"/>
</dbReference>
<name>A0A8I5R1Y0_PAPAN</name>
<dbReference type="PROSITE" id="PS50017">
    <property type="entry name" value="DEATH_DOMAIN"/>
    <property type="match status" value="1"/>
</dbReference>
<organism evidence="25 26">
    <name type="scientific">Papio anubis</name>
    <name type="common">Olive baboon</name>
    <dbReference type="NCBI Taxonomy" id="9555"/>
    <lineage>
        <taxon>Eukaryota</taxon>
        <taxon>Metazoa</taxon>
        <taxon>Chordata</taxon>
        <taxon>Craniata</taxon>
        <taxon>Vertebrata</taxon>
        <taxon>Euteleostomi</taxon>
        <taxon>Mammalia</taxon>
        <taxon>Eutheria</taxon>
        <taxon>Euarchontoglires</taxon>
        <taxon>Primates</taxon>
        <taxon>Haplorrhini</taxon>
        <taxon>Catarrhini</taxon>
        <taxon>Cercopithecidae</taxon>
        <taxon>Cercopithecinae</taxon>
        <taxon>Papio</taxon>
    </lineage>
</organism>
<dbReference type="Proteomes" id="UP000028761">
    <property type="component" value="Chromosome 11"/>
</dbReference>
<feature type="domain" description="TNFR-Cys" evidence="24">
    <location>
        <begin position="422"/>
        <end position="459"/>
    </location>
</feature>
<sequence>MDQPFTVNSLKKLAAMPDHTDVSLSPEERVRALSKLGCNITISEDITPRRYFRSGVEMERMASVYLEEGNLENAFVLYNKFITLFVEKLPNHRDYQQCAVPEKQDIMKKLKEIAFPRTDELKNDLLKKYNVEYQEYLQSKNKYKAEILKKLEHQRLIEAERKRIAQMRQQQLESEQFLFFEDQLKKQELARDLVVEGLRCAVLPKDLCHKFLQLAESNTVRGIETCGILCGKLTHPTQTAFLSSVDLHTHCSYQLMLPEAIAIVCSPKHKDTGIFRLTNAGMLEVSACKKKGFHPHTKEPRLFSVLTSVVRLLSKCVNAQVTDINSKGFELRKIVTTIETQNLEGLHHEGQFCRNPCPPGERKARDCTVNEDEPDCVPCQEGKEYTDKGHFSSKCRRCRLCDEGHGLEVEINCTRTQNTKCRCKPNFFCNSAVCEHCDPCTKCKHGIIEECTLTSNTKCKEEDSRSHLLWLCLLLLLIPPIVYVVIKKACRKHRKENQGPHESTTLNPETAINLSDVDLSKYITTIAGGMTLSQVRDFVRKNGVSEAKIDEIKNDNVQDTAEQKVQLLRNWYQLHGKKDACDTLIKGLKTADLCTLAEKIHAVILKDITSDTENSNFGNEVQNLV</sequence>
<dbReference type="Ensembl" id="ENSPANT00000063990.1">
    <property type="protein sequence ID" value="ENSPANP00000057469.1"/>
    <property type="gene ID" value="ENSPANG00000021744.3"/>
</dbReference>
<protein>
    <recommendedName>
        <fullName evidence="3">Tumor necrosis factor receptor superfamily member 6</fullName>
    </recommendedName>
    <alternativeName>
        <fullName evidence="18">Apo-1 antigen</fullName>
    </alternativeName>
    <alternativeName>
        <fullName evidence="19">Apoptosis-mediating surface antigen FAS</fullName>
    </alternativeName>
    <alternativeName>
        <fullName evidence="17">FASLG receptor</fullName>
    </alternativeName>
</protein>
<keyword evidence="21" id="KW-0175">Coiled coil</keyword>
<evidence type="ECO:0000256" key="9">
    <source>
        <dbReference type="ARBA" id="ARBA00022860"/>
    </source>
</evidence>
<dbReference type="GO" id="GO:0005031">
    <property type="term" value="F:tumor necrosis factor receptor activity"/>
    <property type="evidence" value="ECO:0007669"/>
    <property type="project" value="TreeGrafter"/>
</dbReference>
<evidence type="ECO:0000313" key="26">
    <source>
        <dbReference type="Proteomes" id="UP000028761"/>
    </source>
</evidence>
<evidence type="ECO:0000256" key="16">
    <source>
        <dbReference type="ARBA" id="ARBA00023288"/>
    </source>
</evidence>
<dbReference type="InterPro" id="IPR000488">
    <property type="entry name" value="Death_dom"/>
</dbReference>
<evidence type="ECO:0000256" key="2">
    <source>
        <dbReference type="ARBA" id="ARBA00004285"/>
    </source>
</evidence>
<evidence type="ECO:0000256" key="22">
    <source>
        <dbReference type="SAM" id="Phobius"/>
    </source>
</evidence>
<evidence type="ECO:0000256" key="13">
    <source>
        <dbReference type="ARBA" id="ARBA00023157"/>
    </source>
</evidence>
<dbReference type="FunFam" id="2.10.50.10:FF:000021">
    <property type="entry name" value="Tumor necrosis factor receptor superfamily member 6"/>
    <property type="match status" value="1"/>
</dbReference>
<reference evidence="25" key="2">
    <citation type="submission" date="2025-08" db="UniProtKB">
        <authorList>
            <consortium name="Ensembl"/>
        </authorList>
    </citation>
    <scope>IDENTIFICATION</scope>
</reference>
<keyword evidence="5 22" id="KW-0812">Transmembrane</keyword>
<evidence type="ECO:0000256" key="1">
    <source>
        <dbReference type="ARBA" id="ARBA00004251"/>
    </source>
</evidence>
<evidence type="ECO:0000256" key="20">
    <source>
        <dbReference type="PROSITE-ProRule" id="PRU00206"/>
    </source>
</evidence>
<feature type="domain" description="Death" evidence="23">
    <location>
        <begin position="520"/>
        <end position="604"/>
    </location>
</feature>
<evidence type="ECO:0000256" key="18">
    <source>
        <dbReference type="ARBA" id="ARBA00032338"/>
    </source>
</evidence>
<feature type="transmembrane region" description="Helical" evidence="22">
    <location>
        <begin position="468"/>
        <end position="486"/>
    </location>
</feature>
<dbReference type="SUPFAM" id="SSF57586">
    <property type="entry name" value="TNF receptor-like"/>
    <property type="match status" value="2"/>
</dbReference>
<evidence type="ECO:0000256" key="17">
    <source>
        <dbReference type="ARBA" id="ARBA00030181"/>
    </source>
</evidence>
<keyword evidence="12" id="KW-0564">Palmitate</keyword>
<feature type="repeat" description="TNFR-Cys" evidence="20">
    <location>
        <begin position="422"/>
        <end position="459"/>
    </location>
</feature>
<dbReference type="GO" id="GO:0016579">
    <property type="term" value="P:protein deubiquitination"/>
    <property type="evidence" value="ECO:0007669"/>
    <property type="project" value="UniProtKB-ARBA"/>
</dbReference>
<evidence type="ECO:0000259" key="24">
    <source>
        <dbReference type="PROSITE" id="PS50050"/>
    </source>
</evidence>
<evidence type="ECO:0000259" key="23">
    <source>
        <dbReference type="PROSITE" id="PS50017"/>
    </source>
</evidence>
<dbReference type="SMART" id="SM00208">
    <property type="entry name" value="TNFR"/>
    <property type="match status" value="2"/>
</dbReference>
<evidence type="ECO:0000256" key="14">
    <source>
        <dbReference type="ARBA" id="ARBA00023170"/>
    </source>
</evidence>
<keyword evidence="9" id="KW-0112">Calmodulin-binding</keyword>
<dbReference type="Pfam" id="PF00531">
    <property type="entry name" value="Death"/>
    <property type="match status" value="1"/>
</dbReference>
<dbReference type="FunFam" id="1.20.58.80:FF:000012">
    <property type="entry name" value="AMSH-like protease isoform X1"/>
    <property type="match status" value="1"/>
</dbReference>
<dbReference type="GeneTree" id="ENSGT00940000153710"/>
<dbReference type="SUPFAM" id="SSF47986">
    <property type="entry name" value="DEATH domain"/>
    <property type="match status" value="1"/>
</dbReference>
<evidence type="ECO:0000256" key="11">
    <source>
        <dbReference type="ARBA" id="ARBA00023136"/>
    </source>
</evidence>
<keyword evidence="26" id="KW-1185">Reference proteome</keyword>
<dbReference type="GO" id="GO:0097527">
    <property type="term" value="P:necroptotic signaling pathway"/>
    <property type="evidence" value="ECO:0007669"/>
    <property type="project" value="TreeGrafter"/>
</dbReference>
<keyword evidence="10 22" id="KW-1133">Transmembrane helix</keyword>
<dbReference type="Gene3D" id="1.20.58.80">
    <property type="entry name" value="Phosphotransferase system, lactose/cellobiose-type IIA subunit"/>
    <property type="match status" value="1"/>
</dbReference>
<dbReference type="SMART" id="SM00005">
    <property type="entry name" value="DEATH"/>
    <property type="match status" value="1"/>
</dbReference>
<proteinExistence type="predicted"/>
<evidence type="ECO:0000256" key="8">
    <source>
        <dbReference type="ARBA" id="ARBA00022737"/>
    </source>
</evidence>
<reference evidence="25 26" key="1">
    <citation type="submission" date="2012-03" db="EMBL/GenBank/DDBJ databases">
        <title>Whole Genome Assembly of Papio anubis.</title>
        <authorList>
            <person name="Liu Y.L."/>
            <person name="Abraham K.A."/>
            <person name="Akbar H.A."/>
            <person name="Ali S.A."/>
            <person name="Anosike U.A."/>
            <person name="Aqrawi P.A."/>
            <person name="Arias F.A."/>
            <person name="Attaway T.A."/>
            <person name="Awwad R.A."/>
            <person name="Babu C.B."/>
            <person name="Bandaranaike D.B."/>
            <person name="Battles P.B."/>
            <person name="Bell A.B."/>
            <person name="Beltran B.B."/>
            <person name="Berhane-Mersha D.B."/>
            <person name="Bess C.B."/>
            <person name="Bickham C.B."/>
            <person name="Bolden T.B."/>
            <person name="Carter K.C."/>
            <person name="Chau D.C."/>
            <person name="Chavez A.C."/>
            <person name="Clerc-Blankenburg K.C."/>
            <person name="Coyle M.C."/>
            <person name="Dao M.D."/>
            <person name="Davila M.L.D."/>
            <person name="Davy-Carroll L.D."/>
            <person name="Denson S.D."/>
            <person name="Dinh H.D."/>
            <person name="Fernandez S.F."/>
            <person name="Fernando P.F."/>
            <person name="Forbes L.F."/>
            <person name="Francis C.F."/>
            <person name="Francisco L.F."/>
            <person name="Fu Q.F."/>
            <person name="Garcia-Iii R.G."/>
            <person name="Garrett T.G."/>
            <person name="Gross S.G."/>
            <person name="Gubbala S.G."/>
            <person name="Hirani K.H."/>
            <person name="Hogues M.H."/>
            <person name="Hollins B.H."/>
            <person name="Jackson L.J."/>
            <person name="Javaid M.J."/>
            <person name="Jhangiani S.J."/>
            <person name="Johnson A.J."/>
            <person name="Johnson B.J."/>
            <person name="Jones J.J."/>
            <person name="Joshi V.J."/>
            <person name="Kalu J.K."/>
            <person name="Khan N.K."/>
            <person name="Korchina V.K."/>
            <person name="Kovar C.K."/>
            <person name="Lago L.L."/>
            <person name="Lara F.L."/>
            <person name="Le T.-K.L."/>
            <person name="Lee S.L."/>
            <person name="Legall-Iii F.L."/>
            <person name="Lemon S.L."/>
            <person name="Liu J.L."/>
            <person name="Liu Y.-S.L."/>
            <person name="Liyanage D.L."/>
            <person name="Lopez J.L."/>
            <person name="Lorensuhewa L.L."/>
            <person name="Mata R.M."/>
            <person name="Mathew T.M."/>
            <person name="Mercado C.M."/>
            <person name="Mercado I.M."/>
            <person name="Morales K.M."/>
            <person name="Morgan M.M."/>
            <person name="Munidasa M.M."/>
            <person name="Ngo D.N."/>
            <person name="Nguyen L.N."/>
            <person name="Nguyen T.N."/>
            <person name="Nguyen N.N."/>
            <person name="Obregon M.O."/>
            <person name="Okwuonu G.O."/>
            <person name="Ongeri F.O."/>
            <person name="Onwere C.O."/>
            <person name="Osifeso I.O."/>
            <person name="Parra A.P."/>
            <person name="Patil S.P."/>
            <person name="Perez A.P."/>
            <person name="Perez Y.P."/>
            <person name="Pham C.P."/>
            <person name="Pu L.-L.P."/>
            <person name="Puazo M.P."/>
            <person name="Quiroz J.Q."/>
            <person name="Rouhana J.R."/>
            <person name="Ruiz M.R."/>
            <person name="Ruiz S.-J.R."/>
            <person name="Saada N.S."/>
            <person name="Santibanez J.S."/>
            <person name="Scheel M.S."/>
            <person name="Schneider B.S."/>
            <person name="Simmons D.S."/>
            <person name="Sisson I.S."/>
            <person name="Tang L.-Y.T."/>
            <person name="Thornton R.T."/>
            <person name="Tisius J.T."/>
            <person name="Toledanes G.T."/>
            <person name="Trejos Z.T."/>
            <person name="Usmani K.U."/>
            <person name="Varghese R.V."/>
            <person name="Vattathil S.V."/>
            <person name="Vee V.V."/>
            <person name="Walker D.W."/>
            <person name="Weissenberger G.W."/>
            <person name="White C.W."/>
            <person name="Williams A.W."/>
            <person name="Woodworth J.W."/>
            <person name="Wright R.W."/>
            <person name="Zhu Y.Z."/>
            <person name="Han Y.H."/>
            <person name="Newsham I.N."/>
            <person name="Nazareth L.N."/>
            <person name="Worley K.W."/>
            <person name="Muzny D.M."/>
            <person name="Rogers J.R."/>
            <person name="Gibbs R.G."/>
        </authorList>
    </citation>
    <scope>NUCLEOTIDE SEQUENCE [LARGE SCALE GENOMIC DNA]</scope>
</reference>
<dbReference type="PANTHER" id="PTHR46874">
    <property type="entry name" value="TUMOR NECROSIS FACTOR RECEPTOR SUPERFAMILY MEMBER 6"/>
    <property type="match status" value="1"/>
</dbReference>
<evidence type="ECO:0000313" key="25">
    <source>
        <dbReference type="Ensembl" id="ENSPANP00000057469.1"/>
    </source>
</evidence>
<keyword evidence="11 22" id="KW-0472">Membrane</keyword>
<dbReference type="InterPro" id="IPR033999">
    <property type="entry name" value="TNFRSF6_N"/>
</dbReference>
<evidence type="ECO:0000256" key="7">
    <source>
        <dbReference type="ARBA" id="ARBA00022729"/>
    </source>
</evidence>
<dbReference type="AlphaFoldDB" id="A0A8I5R1Y0"/>
<dbReference type="GO" id="GO:0032872">
    <property type="term" value="P:regulation of stress-activated MAPK cascade"/>
    <property type="evidence" value="ECO:0007669"/>
    <property type="project" value="TreeGrafter"/>
</dbReference>
<keyword evidence="16" id="KW-0449">Lipoprotein</keyword>
<evidence type="ECO:0000256" key="10">
    <source>
        <dbReference type="ARBA" id="ARBA00022989"/>
    </source>
</evidence>
<dbReference type="GO" id="GO:0005516">
    <property type="term" value="F:calmodulin binding"/>
    <property type="evidence" value="ECO:0007669"/>
    <property type="project" value="UniProtKB-KW"/>
</dbReference>
<dbReference type="GO" id="GO:0097192">
    <property type="term" value="P:extrinsic apoptotic signaling pathway in absence of ligand"/>
    <property type="evidence" value="ECO:0007669"/>
    <property type="project" value="TreeGrafter"/>
</dbReference>
<comment type="subcellular location">
    <subcellularLocation>
        <location evidence="1">Cell membrane</location>
        <topology evidence="1">Single-pass type I membrane protein</topology>
    </subcellularLocation>
    <subcellularLocation>
        <location evidence="2">Membrane raft</location>
    </subcellularLocation>
</comment>
<feature type="domain" description="TNFR-Cys" evidence="24">
    <location>
        <begin position="378"/>
        <end position="421"/>
    </location>
</feature>
<dbReference type="GO" id="GO:0006955">
    <property type="term" value="P:immune response"/>
    <property type="evidence" value="ECO:0007669"/>
    <property type="project" value="InterPro"/>
</dbReference>
<dbReference type="GO" id="GO:0043066">
    <property type="term" value="P:negative regulation of apoptotic process"/>
    <property type="evidence" value="ECO:0007669"/>
    <property type="project" value="TreeGrafter"/>
</dbReference>
<evidence type="ECO:0000256" key="5">
    <source>
        <dbReference type="ARBA" id="ARBA00022692"/>
    </source>
</evidence>
<keyword evidence="4" id="KW-1003">Cell membrane</keyword>
<keyword evidence="14" id="KW-0675">Receptor</keyword>
<dbReference type="CDD" id="cd10579">
    <property type="entry name" value="TNFRSF6"/>
    <property type="match status" value="1"/>
</dbReference>
<dbReference type="PRINTS" id="PR01680">
    <property type="entry name" value="TNFACTORR6"/>
</dbReference>
<dbReference type="PANTHER" id="PTHR46874:SF1">
    <property type="entry name" value="TUMOR NECROSIS FACTOR RECEPTOR SUPERFAMILY MEMBER 6"/>
    <property type="match status" value="1"/>
</dbReference>
<dbReference type="InterPro" id="IPR015063">
    <property type="entry name" value="USP8_dimer"/>
</dbReference>
<dbReference type="GO" id="GO:0009897">
    <property type="term" value="C:external side of plasma membrane"/>
    <property type="evidence" value="ECO:0007669"/>
    <property type="project" value="TreeGrafter"/>
</dbReference>
<evidence type="ECO:0000256" key="3">
    <source>
        <dbReference type="ARBA" id="ARBA00015761"/>
    </source>
</evidence>
<evidence type="ECO:0000256" key="6">
    <source>
        <dbReference type="ARBA" id="ARBA00022703"/>
    </source>
</evidence>
<keyword evidence="6" id="KW-0053">Apoptosis</keyword>
<dbReference type="GO" id="GO:0031265">
    <property type="term" value="C:CD95 death-inducing signaling complex"/>
    <property type="evidence" value="ECO:0007669"/>
    <property type="project" value="UniProtKB-ARBA"/>
</dbReference>
<dbReference type="SUPFAM" id="SSF140856">
    <property type="entry name" value="USP8 N-terminal domain-like"/>
    <property type="match status" value="1"/>
</dbReference>
<dbReference type="Gene3D" id="3.40.140.10">
    <property type="entry name" value="Cytidine Deaminase, domain 2"/>
    <property type="match status" value="2"/>
</dbReference>